<dbReference type="Pfam" id="PF17293">
    <property type="entry name" value="Arm-DNA-bind_5"/>
    <property type="match status" value="1"/>
</dbReference>
<dbReference type="PATRIC" id="fig|817.53.peg.3452"/>
<dbReference type="EMBL" id="JMZZ02000213">
    <property type="protein sequence ID" value="KFX73683.1"/>
    <property type="molecule type" value="Genomic_DNA"/>
</dbReference>
<dbReference type="AlphaFoldDB" id="A0A0I9S728"/>
<dbReference type="Pfam" id="PF13102">
    <property type="entry name" value="Phage_int_SAM_5"/>
    <property type="match status" value="1"/>
</dbReference>
<dbReference type="InterPro" id="IPR050090">
    <property type="entry name" value="Tyrosine_recombinase_XerCD"/>
</dbReference>
<reference evidence="8" key="2">
    <citation type="submission" date="2014-07" db="EMBL/GenBank/DDBJ databases">
        <title>Genetics and epidemiology of antimicrobial resistance in B. fragilis group.</title>
        <authorList>
            <person name="Sydenham T.V."/>
            <person name="Hasman H."/>
            <person name="Kemp M."/>
            <person name="Justesen U.S."/>
        </authorList>
    </citation>
    <scope>NUCLEOTIDE SEQUENCE [LARGE SCALE GENOMIC DNA]</scope>
    <source>
        <strain evidence="8">DCMOUH0018B</strain>
    </source>
</reference>
<dbReference type="GO" id="GO:0003677">
    <property type="term" value="F:DNA binding"/>
    <property type="evidence" value="ECO:0007669"/>
    <property type="project" value="UniProtKB-UniRule"/>
</dbReference>
<keyword evidence="3 5" id="KW-0238">DNA-binding</keyword>
<organism evidence="8">
    <name type="scientific">Bacteroides fragilis</name>
    <dbReference type="NCBI Taxonomy" id="817"/>
    <lineage>
        <taxon>Bacteria</taxon>
        <taxon>Pseudomonadati</taxon>
        <taxon>Bacteroidota</taxon>
        <taxon>Bacteroidia</taxon>
        <taxon>Bacteroidales</taxon>
        <taxon>Bacteroidaceae</taxon>
        <taxon>Bacteroides</taxon>
    </lineage>
</organism>
<evidence type="ECO:0000259" key="7">
    <source>
        <dbReference type="PROSITE" id="PS51900"/>
    </source>
</evidence>
<dbReference type="GO" id="GO:0015074">
    <property type="term" value="P:DNA integration"/>
    <property type="evidence" value="ECO:0007669"/>
    <property type="project" value="UniProtKB-KW"/>
</dbReference>
<dbReference type="SUPFAM" id="SSF56349">
    <property type="entry name" value="DNA breaking-rejoining enzymes"/>
    <property type="match status" value="1"/>
</dbReference>
<dbReference type="Gene3D" id="1.10.443.10">
    <property type="entry name" value="Intergrase catalytic core"/>
    <property type="match status" value="1"/>
</dbReference>
<dbReference type="RefSeq" id="WP_044301347.1">
    <property type="nucleotide sequence ID" value="NZ_CP036542.1"/>
</dbReference>
<dbReference type="Gene3D" id="1.10.150.130">
    <property type="match status" value="1"/>
</dbReference>
<gene>
    <name evidence="8" type="ORF">EE52_0216740</name>
</gene>
<dbReference type="GO" id="GO:0006310">
    <property type="term" value="P:DNA recombination"/>
    <property type="evidence" value="ECO:0007669"/>
    <property type="project" value="UniProtKB-KW"/>
</dbReference>
<proteinExistence type="inferred from homology"/>
<accession>A0A0I9S728</accession>
<dbReference type="PANTHER" id="PTHR30349:SF64">
    <property type="entry name" value="PROPHAGE INTEGRASE INTD-RELATED"/>
    <property type="match status" value="1"/>
</dbReference>
<evidence type="ECO:0000256" key="5">
    <source>
        <dbReference type="PROSITE-ProRule" id="PRU01248"/>
    </source>
</evidence>
<dbReference type="InterPro" id="IPR013762">
    <property type="entry name" value="Integrase-like_cat_sf"/>
</dbReference>
<keyword evidence="2" id="KW-0229">DNA integration</keyword>
<comment type="similarity">
    <text evidence="1">Belongs to the 'phage' integrase family.</text>
</comment>
<name>A0A0I9S728_BACFG</name>
<sequence length="410" mass="46871">MKTELKVHFYLRKTDEKKNGECPVIGKITIGKDVVQFSAKLTAKASLWDIVSGRVTGKSKHATEINATLDKINVAVNTSYRKLQEIKNTITASEVKNAFQGIASGQETLISYFARHNEDFKKRVGVNRELSTQVQYENSLNHLKRFMSLKCKLSDIPFTQLDFSFIEKYDFYLRVELKLKPNTILGIMRHLRKMIKLATGEGIITCDPFDGYSPERPKAEQKYLTRDELQKIITTPLDHPCRYLTRDMFLFSVFTGLAYRDICNLTEKNIVRASDGVLWIETTRQKTGTPCEIPLMEIPLQIIDKYKGLAPDGKLLPMQSCGRLNKNLKVIAQLCGLKRKLIFHAGRHTYASEICLSQGVPIETVSRMLGHRDLRSTQIYAKISNNKISEDTDKLEERIKDKFRLVGVEQ</sequence>
<reference evidence="8" key="1">
    <citation type="book" date="2014" name="THE 24TH EUROPEAN CONGRESS OF CLINICAL MICROBIOLOGY AND INFECTIOUS DISEASES" publisher="ECCMID 2014" city="Barcelona, Spain">
        <title>Identification of resistance genes in three multidrug-resistant Bacteroides fragilis isolates by whole genome sequencing.</title>
        <editorList>
            <person name="Unknown"/>
            <person name="A."/>
        </editorList>
        <authorList>
            <person name="Sydenham T.V."/>
            <person name="Hasman H."/>
            <person name="Wang M."/>
            <person name="Soki J."/>
            <person name="Nagy E."/>
            <person name="Justesen U.S."/>
        </authorList>
    </citation>
    <scope>NUCLEOTIDE SEQUENCE</scope>
    <source>
        <strain evidence="8">DCMOUH0018B</strain>
    </source>
</reference>
<dbReference type="PROSITE" id="PS51898">
    <property type="entry name" value="TYR_RECOMBINASE"/>
    <property type="match status" value="1"/>
</dbReference>
<evidence type="ECO:0000256" key="4">
    <source>
        <dbReference type="ARBA" id="ARBA00023172"/>
    </source>
</evidence>
<dbReference type="PANTHER" id="PTHR30349">
    <property type="entry name" value="PHAGE INTEGRASE-RELATED"/>
    <property type="match status" value="1"/>
</dbReference>
<feature type="domain" description="Core-binding (CB)" evidence="7">
    <location>
        <begin position="111"/>
        <end position="199"/>
    </location>
</feature>
<dbReference type="InterPro" id="IPR035386">
    <property type="entry name" value="Arm-DNA-bind_5"/>
</dbReference>
<comment type="caution">
    <text evidence="8">The sequence shown here is derived from an EMBL/GenBank/DDBJ whole genome shotgun (WGS) entry which is preliminary data.</text>
</comment>
<dbReference type="InterPro" id="IPR044068">
    <property type="entry name" value="CB"/>
</dbReference>
<dbReference type="InterPro" id="IPR002104">
    <property type="entry name" value="Integrase_catalytic"/>
</dbReference>
<dbReference type="PROSITE" id="PS51900">
    <property type="entry name" value="CB"/>
    <property type="match status" value="1"/>
</dbReference>
<evidence type="ECO:0000259" key="6">
    <source>
        <dbReference type="PROSITE" id="PS51898"/>
    </source>
</evidence>
<dbReference type="InterPro" id="IPR011010">
    <property type="entry name" value="DNA_brk_join_enz"/>
</dbReference>
<dbReference type="InterPro" id="IPR010998">
    <property type="entry name" value="Integrase_recombinase_N"/>
</dbReference>
<evidence type="ECO:0000256" key="1">
    <source>
        <dbReference type="ARBA" id="ARBA00008857"/>
    </source>
</evidence>
<dbReference type="InterPro" id="IPR025269">
    <property type="entry name" value="SAM-like_dom"/>
</dbReference>
<dbReference type="Pfam" id="PF00589">
    <property type="entry name" value="Phage_integrase"/>
    <property type="match status" value="1"/>
</dbReference>
<protein>
    <submittedName>
        <fullName evidence="8">Recombinase</fullName>
    </submittedName>
</protein>
<evidence type="ECO:0000256" key="3">
    <source>
        <dbReference type="ARBA" id="ARBA00023125"/>
    </source>
</evidence>
<dbReference type="CDD" id="cd01185">
    <property type="entry name" value="INTN1_C_like"/>
    <property type="match status" value="1"/>
</dbReference>
<evidence type="ECO:0000313" key="8">
    <source>
        <dbReference type="EMBL" id="KFX73683.1"/>
    </source>
</evidence>
<keyword evidence="4" id="KW-0233">DNA recombination</keyword>
<feature type="domain" description="Tyr recombinase" evidence="6">
    <location>
        <begin position="219"/>
        <end position="393"/>
    </location>
</feature>
<evidence type="ECO:0000256" key="2">
    <source>
        <dbReference type="ARBA" id="ARBA00022908"/>
    </source>
</evidence>